<dbReference type="Proteomes" id="UP000008311">
    <property type="component" value="Unassembled WGS sequence"/>
</dbReference>
<gene>
    <name evidence="2" type="ORF">RCOM_0815280</name>
</gene>
<reference evidence="3" key="1">
    <citation type="journal article" date="2010" name="Nat. Biotechnol.">
        <title>Draft genome sequence of the oilseed species Ricinus communis.</title>
        <authorList>
            <person name="Chan A.P."/>
            <person name="Crabtree J."/>
            <person name="Zhao Q."/>
            <person name="Lorenzi H."/>
            <person name="Orvis J."/>
            <person name="Puiu D."/>
            <person name="Melake-Berhan A."/>
            <person name="Jones K.M."/>
            <person name="Redman J."/>
            <person name="Chen G."/>
            <person name="Cahoon E.B."/>
            <person name="Gedil M."/>
            <person name="Stanke M."/>
            <person name="Haas B.J."/>
            <person name="Wortman J.R."/>
            <person name="Fraser-Liggett C.M."/>
            <person name="Ravel J."/>
            <person name="Rabinowicz P.D."/>
        </authorList>
    </citation>
    <scope>NUCLEOTIDE SEQUENCE [LARGE SCALE GENOMIC DNA]</scope>
    <source>
        <strain evidence="3">cv. Hale</strain>
    </source>
</reference>
<proteinExistence type="predicted"/>
<accession>B9RX07</accession>
<evidence type="ECO:0000313" key="2">
    <source>
        <dbReference type="EMBL" id="EEF44036.1"/>
    </source>
</evidence>
<feature type="compositionally biased region" description="Basic residues" evidence="1">
    <location>
        <begin position="72"/>
        <end position="86"/>
    </location>
</feature>
<dbReference type="EMBL" id="EQ973826">
    <property type="protein sequence ID" value="EEF44036.1"/>
    <property type="molecule type" value="Genomic_DNA"/>
</dbReference>
<evidence type="ECO:0000313" key="3">
    <source>
        <dbReference type="Proteomes" id="UP000008311"/>
    </source>
</evidence>
<name>B9RX07_RICCO</name>
<protein>
    <submittedName>
        <fullName evidence="2">Uncharacterized protein</fullName>
    </submittedName>
</protein>
<dbReference type="InParanoid" id="B9RX07"/>
<feature type="compositionally biased region" description="Basic residues" evidence="1">
    <location>
        <begin position="139"/>
        <end position="148"/>
    </location>
</feature>
<feature type="region of interest" description="Disordered" evidence="1">
    <location>
        <begin position="40"/>
        <end position="148"/>
    </location>
</feature>
<organism evidence="2 3">
    <name type="scientific">Ricinus communis</name>
    <name type="common">Castor bean</name>
    <dbReference type="NCBI Taxonomy" id="3988"/>
    <lineage>
        <taxon>Eukaryota</taxon>
        <taxon>Viridiplantae</taxon>
        <taxon>Streptophyta</taxon>
        <taxon>Embryophyta</taxon>
        <taxon>Tracheophyta</taxon>
        <taxon>Spermatophyta</taxon>
        <taxon>Magnoliopsida</taxon>
        <taxon>eudicotyledons</taxon>
        <taxon>Gunneridae</taxon>
        <taxon>Pentapetalae</taxon>
        <taxon>rosids</taxon>
        <taxon>fabids</taxon>
        <taxon>Malpighiales</taxon>
        <taxon>Euphorbiaceae</taxon>
        <taxon>Acalyphoideae</taxon>
        <taxon>Acalypheae</taxon>
        <taxon>Ricinus</taxon>
    </lineage>
</organism>
<dbReference type="AlphaFoldDB" id="B9RX07"/>
<evidence type="ECO:0000256" key="1">
    <source>
        <dbReference type="SAM" id="MobiDB-lite"/>
    </source>
</evidence>
<feature type="compositionally biased region" description="Polar residues" evidence="1">
    <location>
        <begin position="108"/>
        <end position="135"/>
    </location>
</feature>
<sequence length="148" mass="17079">MTERARWSWSMSDGGHQLTFSYFSQGINKLLTFKEQQLLDQERVESRSPPPPEPTYGLIPEQRQPSISSQHQKGHQPRQKQTRTMKVKGGSAPVSQHAFSIKEERRTIISSSPSSAQRMVTRSMWARQTNSTGSLTFKLRTRKPKWQH</sequence>
<keyword evidence="3" id="KW-1185">Reference proteome</keyword>